<dbReference type="EMBL" id="OZ034821">
    <property type="protein sequence ID" value="CAL1406290.1"/>
    <property type="molecule type" value="Genomic_DNA"/>
</dbReference>
<dbReference type="Proteomes" id="UP001497516">
    <property type="component" value="Chromosome 8"/>
</dbReference>
<feature type="region of interest" description="Disordered" evidence="1">
    <location>
        <begin position="78"/>
        <end position="104"/>
    </location>
</feature>
<sequence>MLCTNSSAQITLSTNSAQTGRPPDEPALDTGPLPLAGAMEKNNKSPSTEAVADTVVDETQTAANQTAAALTARVETVADTDPNKSLSSIGAGISNIPTSSPQSS</sequence>
<feature type="compositionally biased region" description="Polar residues" evidence="1">
    <location>
        <begin position="1"/>
        <end position="19"/>
    </location>
</feature>
<proteinExistence type="predicted"/>
<feature type="region of interest" description="Disordered" evidence="1">
    <location>
        <begin position="1"/>
        <end position="50"/>
    </location>
</feature>
<protein>
    <submittedName>
        <fullName evidence="2">Uncharacterized protein</fullName>
    </submittedName>
</protein>
<reference evidence="2 3" key="1">
    <citation type="submission" date="2024-04" db="EMBL/GenBank/DDBJ databases">
        <authorList>
            <person name="Fracassetti M."/>
        </authorList>
    </citation>
    <scope>NUCLEOTIDE SEQUENCE [LARGE SCALE GENOMIC DNA]</scope>
</reference>
<feature type="compositionally biased region" description="Polar residues" evidence="1">
    <location>
        <begin position="95"/>
        <end position="104"/>
    </location>
</feature>
<evidence type="ECO:0000256" key="1">
    <source>
        <dbReference type="SAM" id="MobiDB-lite"/>
    </source>
</evidence>
<dbReference type="AlphaFoldDB" id="A0AAV2G6I8"/>
<organism evidence="2 3">
    <name type="scientific">Linum trigynum</name>
    <dbReference type="NCBI Taxonomy" id="586398"/>
    <lineage>
        <taxon>Eukaryota</taxon>
        <taxon>Viridiplantae</taxon>
        <taxon>Streptophyta</taxon>
        <taxon>Embryophyta</taxon>
        <taxon>Tracheophyta</taxon>
        <taxon>Spermatophyta</taxon>
        <taxon>Magnoliopsida</taxon>
        <taxon>eudicotyledons</taxon>
        <taxon>Gunneridae</taxon>
        <taxon>Pentapetalae</taxon>
        <taxon>rosids</taxon>
        <taxon>fabids</taxon>
        <taxon>Malpighiales</taxon>
        <taxon>Linaceae</taxon>
        <taxon>Linum</taxon>
    </lineage>
</organism>
<evidence type="ECO:0000313" key="2">
    <source>
        <dbReference type="EMBL" id="CAL1406290.1"/>
    </source>
</evidence>
<name>A0AAV2G6I8_9ROSI</name>
<keyword evidence="3" id="KW-1185">Reference proteome</keyword>
<gene>
    <name evidence="2" type="ORF">LTRI10_LOCUS46026</name>
</gene>
<evidence type="ECO:0000313" key="3">
    <source>
        <dbReference type="Proteomes" id="UP001497516"/>
    </source>
</evidence>
<accession>A0AAV2G6I8</accession>